<dbReference type="Proteomes" id="UP000093592">
    <property type="component" value="Unassembled WGS sequence"/>
</dbReference>
<comment type="caution">
    <text evidence="1">The sequence shown here is derived from an EMBL/GenBank/DDBJ whole genome shotgun (WGS) entry which is preliminary data.</text>
</comment>
<sequence>MNIVGGNSAVASPAATTKKHLRAAPTPVLISEHEVVFGTAAAVPVRPNTVHWWSEAAGIVRAGMHRLSLSATPNDRQPRRPYPKRYGFLERSCMGREMQRL</sequence>
<dbReference type="EMBL" id="LZKJ01000158">
    <property type="protein sequence ID" value="OBI42937.1"/>
    <property type="molecule type" value="Genomic_DNA"/>
</dbReference>
<proteinExistence type="predicted"/>
<dbReference type="AlphaFoldDB" id="A0A1A2Z0A9"/>
<name>A0A1A2Z0A9_9MYCO</name>
<dbReference type="RefSeq" id="WP_065015705.1">
    <property type="nucleotide sequence ID" value="NZ_LZKJ01000158.1"/>
</dbReference>
<dbReference type="OrthoDB" id="4637442at2"/>
<evidence type="ECO:0000313" key="1">
    <source>
        <dbReference type="EMBL" id="OBI42937.1"/>
    </source>
</evidence>
<organism evidence="1 2">
    <name type="scientific">Mycobacterium kyorinense</name>
    <dbReference type="NCBI Taxonomy" id="487514"/>
    <lineage>
        <taxon>Bacteria</taxon>
        <taxon>Bacillati</taxon>
        <taxon>Actinomycetota</taxon>
        <taxon>Actinomycetes</taxon>
        <taxon>Mycobacteriales</taxon>
        <taxon>Mycobacteriaceae</taxon>
        <taxon>Mycobacterium</taxon>
    </lineage>
</organism>
<evidence type="ECO:0000313" key="2">
    <source>
        <dbReference type="Proteomes" id="UP000093592"/>
    </source>
</evidence>
<protein>
    <submittedName>
        <fullName evidence="1">Uncharacterized protein</fullName>
    </submittedName>
</protein>
<gene>
    <name evidence="1" type="ORF">A5707_05685</name>
</gene>
<accession>A0A1A2Z0A9</accession>
<reference evidence="2" key="1">
    <citation type="submission" date="2016-06" db="EMBL/GenBank/DDBJ databases">
        <authorList>
            <person name="Sutton G."/>
            <person name="Brinkac L."/>
            <person name="Sanka R."/>
            <person name="Adams M."/>
            <person name="Lau E."/>
            <person name="Sam S."/>
            <person name="Sreng N."/>
            <person name="Him V."/>
            <person name="Kerleguer A."/>
            <person name="Cheng S."/>
        </authorList>
    </citation>
    <scope>NUCLEOTIDE SEQUENCE [LARGE SCALE GENOMIC DNA]</scope>
    <source>
        <strain evidence="2">E861</strain>
    </source>
</reference>